<name>A0AAW0GBM2_9APHY</name>
<keyword evidence="5" id="KW-0804">Transcription</keyword>
<dbReference type="GO" id="GO:0043565">
    <property type="term" value="F:sequence-specific DNA binding"/>
    <property type="evidence" value="ECO:0007669"/>
    <property type="project" value="InterPro"/>
</dbReference>
<feature type="compositionally biased region" description="Low complexity" evidence="7">
    <location>
        <begin position="612"/>
        <end position="630"/>
    </location>
</feature>
<dbReference type="Pfam" id="PF00320">
    <property type="entry name" value="GATA"/>
    <property type="match status" value="1"/>
</dbReference>
<feature type="compositionally biased region" description="Low complexity" evidence="7">
    <location>
        <begin position="420"/>
        <end position="443"/>
    </location>
</feature>
<dbReference type="InterPro" id="IPR035965">
    <property type="entry name" value="PAS-like_dom_sf"/>
</dbReference>
<keyword evidence="1" id="KW-0479">Metal-binding</keyword>
<organism evidence="10 11">
    <name type="scientific">Cerrena zonata</name>
    <dbReference type="NCBI Taxonomy" id="2478898"/>
    <lineage>
        <taxon>Eukaryota</taxon>
        <taxon>Fungi</taxon>
        <taxon>Dikarya</taxon>
        <taxon>Basidiomycota</taxon>
        <taxon>Agaricomycotina</taxon>
        <taxon>Agaricomycetes</taxon>
        <taxon>Polyporales</taxon>
        <taxon>Cerrenaceae</taxon>
        <taxon>Cerrena</taxon>
    </lineage>
</organism>
<dbReference type="InterPro" id="IPR013088">
    <property type="entry name" value="Znf_NHR/GATA"/>
</dbReference>
<feature type="domain" description="PAS" evidence="8">
    <location>
        <begin position="87"/>
        <end position="133"/>
    </location>
</feature>
<evidence type="ECO:0000256" key="6">
    <source>
        <dbReference type="PROSITE-ProRule" id="PRU00094"/>
    </source>
</evidence>
<feature type="compositionally biased region" description="Low complexity" evidence="7">
    <location>
        <begin position="742"/>
        <end position="764"/>
    </location>
</feature>
<feature type="compositionally biased region" description="Basic and acidic residues" evidence="7">
    <location>
        <begin position="771"/>
        <end position="783"/>
    </location>
</feature>
<evidence type="ECO:0000256" key="1">
    <source>
        <dbReference type="ARBA" id="ARBA00022723"/>
    </source>
</evidence>
<dbReference type="SUPFAM" id="SSF55785">
    <property type="entry name" value="PYP-like sensor domain (PAS domain)"/>
    <property type="match status" value="1"/>
</dbReference>
<feature type="compositionally biased region" description="Low complexity" evidence="7">
    <location>
        <begin position="383"/>
        <end position="413"/>
    </location>
</feature>
<gene>
    <name evidence="10" type="ORF">QCA50_005870</name>
</gene>
<dbReference type="AlphaFoldDB" id="A0AAW0GBM2"/>
<evidence type="ECO:0000259" key="8">
    <source>
        <dbReference type="PROSITE" id="PS50112"/>
    </source>
</evidence>
<dbReference type="PROSITE" id="PS00344">
    <property type="entry name" value="GATA_ZN_FINGER_1"/>
    <property type="match status" value="1"/>
</dbReference>
<dbReference type="Proteomes" id="UP001385951">
    <property type="component" value="Unassembled WGS sequence"/>
</dbReference>
<comment type="caution">
    <text evidence="10">The sequence shown here is derived from an EMBL/GenBank/DDBJ whole genome shotgun (WGS) entry which is preliminary data.</text>
</comment>
<protein>
    <recommendedName>
        <fullName evidence="12">GATA-type domain-containing protein</fullName>
    </recommendedName>
</protein>
<evidence type="ECO:0000256" key="2">
    <source>
        <dbReference type="ARBA" id="ARBA00022771"/>
    </source>
</evidence>
<proteinExistence type="predicted"/>
<feature type="compositionally biased region" description="Low complexity" evidence="7">
    <location>
        <begin position="721"/>
        <end position="731"/>
    </location>
</feature>
<dbReference type="Gene3D" id="3.30.50.10">
    <property type="entry name" value="Erythroid Transcription Factor GATA-1, subunit A"/>
    <property type="match status" value="1"/>
</dbReference>
<dbReference type="InterPro" id="IPR000014">
    <property type="entry name" value="PAS"/>
</dbReference>
<feature type="domain" description="GATA-type" evidence="9">
    <location>
        <begin position="512"/>
        <end position="567"/>
    </location>
</feature>
<feature type="compositionally biased region" description="Low complexity" evidence="7">
    <location>
        <begin position="653"/>
        <end position="665"/>
    </location>
</feature>
<dbReference type="InterPro" id="IPR000679">
    <property type="entry name" value="Znf_GATA"/>
</dbReference>
<dbReference type="Gene3D" id="3.30.450.20">
    <property type="entry name" value="PAS domain"/>
    <property type="match status" value="1"/>
</dbReference>
<evidence type="ECO:0000256" key="4">
    <source>
        <dbReference type="ARBA" id="ARBA00023015"/>
    </source>
</evidence>
<feature type="compositionally biased region" description="Polar residues" evidence="7">
    <location>
        <begin position="598"/>
        <end position="607"/>
    </location>
</feature>
<feature type="region of interest" description="Disordered" evidence="7">
    <location>
        <begin position="373"/>
        <end position="515"/>
    </location>
</feature>
<dbReference type="CDD" id="cd00202">
    <property type="entry name" value="ZnF_GATA"/>
    <property type="match status" value="1"/>
</dbReference>
<evidence type="ECO:0000256" key="3">
    <source>
        <dbReference type="ARBA" id="ARBA00022833"/>
    </source>
</evidence>
<evidence type="ECO:0000256" key="7">
    <source>
        <dbReference type="SAM" id="MobiDB-lite"/>
    </source>
</evidence>
<dbReference type="GO" id="GO:0008270">
    <property type="term" value="F:zinc ion binding"/>
    <property type="evidence" value="ECO:0007669"/>
    <property type="project" value="UniProtKB-KW"/>
</dbReference>
<keyword evidence="3" id="KW-0862">Zinc</keyword>
<accession>A0AAW0GBM2</accession>
<dbReference type="GO" id="GO:0006355">
    <property type="term" value="P:regulation of DNA-templated transcription"/>
    <property type="evidence" value="ECO:0007669"/>
    <property type="project" value="InterPro"/>
</dbReference>
<evidence type="ECO:0000256" key="5">
    <source>
        <dbReference type="ARBA" id="ARBA00023163"/>
    </source>
</evidence>
<evidence type="ECO:0000259" key="9">
    <source>
        <dbReference type="PROSITE" id="PS50114"/>
    </source>
</evidence>
<evidence type="ECO:0000313" key="10">
    <source>
        <dbReference type="EMBL" id="KAK7690771.1"/>
    </source>
</evidence>
<dbReference type="PROSITE" id="PS50112">
    <property type="entry name" value="PAS"/>
    <property type="match status" value="1"/>
</dbReference>
<sequence>MSISTAHKRAYDQIASSPELPPQQRLPMNALPSFDNLANTPMTPNATPPTPHIGPQPMSVTDRTPTILPKVGQTRCYWSLLTPELHFLYLDPVLASHLNQQADKLIGKSLLTFVHPDEQTSAERDLGSVLESRTLHGSVTRVRWARISSVRRQLGYQGPDEEWGEALKPGEDPNFMSIDVVINWAADGLVLCFMHAAKDKEARDNDENDKTHWSNWCGTPYLSVEQVQLLYNQLSKRVTPSPTLHRVFQVLLNKPERPLWLSWPPDPPLGQGPTSKEFARLAAEVQIGNSASNGTDAKTSCTRRYKALQTMHMGPEGTQEVESIFIPYGSIIFACHRVNQRPTPIVPQSMYGANNHHGQQHNYNSQYYDQTYSVPAVAPPPNHNNGYGPPQSGYPSHAWPSSGADSSSPPHSHWGPQGPPQGVSSVRSSSSSCPPPQWSSQPPYMENGQTPYSYPPPAEQYQGGRSSPPVHDPPSPGSDVVPASRIPRRGNRERDNYANGRGAGNPPTGVGKCASCKVTHSPEWRKGPSGKKDLCNACGLRYARSRAKKEGSAQRRRKDRMINMATRDDSPSTSTAGSLYSAGGGPPSGRPYDDAPYSANSASGNESYSRHAGAPASAPSGGSSGSGSAPTPSPDQQNFIPYSYAAGHDQSTPKKSSSSASSPSRQVPPPPPRLHPPPQPQSSPSQTSQQSQQQQDPHYTGTQSSSQPSPFYSVPPPPPSHGGQIHPGHGSTSSSSRPILDTYSSSRHSPTHSPASTTHSPVSTGFSAASFERDRHSRDRDRLPPTPDSSDPRY</sequence>
<feature type="region of interest" description="Disordered" evidence="7">
    <location>
        <begin position="541"/>
        <end position="794"/>
    </location>
</feature>
<feature type="compositionally biased region" description="Low complexity" evidence="7">
    <location>
        <begin position="682"/>
        <end position="712"/>
    </location>
</feature>
<keyword evidence="2 6" id="KW-0863">Zinc-finger</keyword>
<reference evidence="10 11" key="1">
    <citation type="submission" date="2022-09" db="EMBL/GenBank/DDBJ databases">
        <authorList>
            <person name="Palmer J.M."/>
        </authorList>
    </citation>
    <scope>NUCLEOTIDE SEQUENCE [LARGE SCALE GENOMIC DNA]</scope>
    <source>
        <strain evidence="10 11">DSM 7382</strain>
    </source>
</reference>
<evidence type="ECO:0008006" key="12">
    <source>
        <dbReference type="Google" id="ProtNLM"/>
    </source>
</evidence>
<feature type="region of interest" description="Disordered" evidence="7">
    <location>
        <begin position="1"/>
        <end position="28"/>
    </location>
</feature>
<dbReference type="PROSITE" id="PS50114">
    <property type="entry name" value="GATA_ZN_FINGER_2"/>
    <property type="match status" value="1"/>
</dbReference>
<dbReference type="PANTHER" id="PTHR47172:SF24">
    <property type="entry name" value="GATA ZINC FINGER DOMAIN-CONTAINING PROTEIN 14-RELATED"/>
    <property type="match status" value="1"/>
</dbReference>
<dbReference type="SUPFAM" id="SSF57716">
    <property type="entry name" value="Glucocorticoid receptor-like (DNA-binding domain)"/>
    <property type="match status" value="1"/>
</dbReference>
<keyword evidence="4" id="KW-0805">Transcription regulation</keyword>
<dbReference type="SMART" id="SM00401">
    <property type="entry name" value="ZnF_GATA"/>
    <property type="match status" value="1"/>
</dbReference>
<feature type="compositionally biased region" description="Pro residues" evidence="7">
    <location>
        <begin position="666"/>
        <end position="681"/>
    </location>
</feature>
<keyword evidence="11" id="KW-1185">Reference proteome</keyword>
<dbReference type="EMBL" id="JASBNA010000006">
    <property type="protein sequence ID" value="KAK7690771.1"/>
    <property type="molecule type" value="Genomic_DNA"/>
</dbReference>
<evidence type="ECO:0000313" key="11">
    <source>
        <dbReference type="Proteomes" id="UP001385951"/>
    </source>
</evidence>
<dbReference type="PANTHER" id="PTHR47172">
    <property type="entry name" value="OS01G0976800 PROTEIN"/>
    <property type="match status" value="1"/>
</dbReference>